<organism evidence="1 2">
    <name type="scientific">Dactylosporangium roseum</name>
    <dbReference type="NCBI Taxonomy" id="47989"/>
    <lineage>
        <taxon>Bacteria</taxon>
        <taxon>Bacillati</taxon>
        <taxon>Actinomycetota</taxon>
        <taxon>Actinomycetes</taxon>
        <taxon>Micromonosporales</taxon>
        <taxon>Micromonosporaceae</taxon>
        <taxon>Dactylosporangium</taxon>
    </lineage>
</organism>
<dbReference type="EMBL" id="CP073721">
    <property type="protein sequence ID" value="UWZ34790.1"/>
    <property type="molecule type" value="Genomic_DNA"/>
</dbReference>
<dbReference type="Proteomes" id="UP001058271">
    <property type="component" value="Chromosome"/>
</dbReference>
<protein>
    <recommendedName>
        <fullName evidence="3">Beta-ketoacyl synthase N-terminal domain-containing protein</fullName>
    </recommendedName>
</protein>
<evidence type="ECO:0000313" key="2">
    <source>
        <dbReference type="Proteomes" id="UP001058271"/>
    </source>
</evidence>
<reference evidence="1" key="1">
    <citation type="submission" date="2021-04" db="EMBL/GenBank/DDBJ databases">
        <title>Biosynthetic gene clusters of Dactylosporangioum roseum.</title>
        <authorList>
            <person name="Hartkoorn R.C."/>
            <person name="Beaudoing E."/>
            <person name="Hot D."/>
            <person name="Moureu S."/>
        </authorList>
    </citation>
    <scope>NUCLEOTIDE SEQUENCE</scope>
    <source>
        <strain evidence="1">NRRL B-16295</strain>
    </source>
</reference>
<keyword evidence="2" id="KW-1185">Reference proteome</keyword>
<name>A0ABY5YYG5_9ACTN</name>
<accession>A0ABY5YYG5</accession>
<proteinExistence type="predicted"/>
<dbReference type="RefSeq" id="WP_260724133.1">
    <property type="nucleotide sequence ID" value="NZ_BAAABS010000052.1"/>
</dbReference>
<gene>
    <name evidence="1" type="ORF">Drose_26830</name>
</gene>
<evidence type="ECO:0000313" key="1">
    <source>
        <dbReference type="EMBL" id="UWZ34790.1"/>
    </source>
</evidence>
<evidence type="ECO:0008006" key="3">
    <source>
        <dbReference type="Google" id="ProtNLM"/>
    </source>
</evidence>
<sequence length="283" mass="29689">MNLGLRAAAVTVAPAGRPYHDDPQVAEFNQDLAAAFGLGVEEELLRAGRNLTHADLVDLLVAELPAGLPAPDLVVLARVLPDLNQYKTVASYLNLRTGGRAHSFAIAGQGLGAPFLALRVALAYARSGRSRSSMIAVLEQTTLPFRDGVVHGGVPLVDSGVLLCLDAGAGPWRPTSVVEFGTGEDPNTGLKTLADTADAPLAVMGPWLAGSDQGDPEVHRVAPGGYGTSVWLALAREAERWAADHDALLLCDTDPRTGVTHVARFDRCAPQPEMPAVVDTLEA</sequence>